<organism evidence="5 6">
    <name type="scientific">Terasakiella brassicae</name>
    <dbReference type="NCBI Taxonomy" id="1634917"/>
    <lineage>
        <taxon>Bacteria</taxon>
        <taxon>Pseudomonadati</taxon>
        <taxon>Pseudomonadota</taxon>
        <taxon>Alphaproteobacteria</taxon>
        <taxon>Rhodospirillales</taxon>
        <taxon>Terasakiellaceae</taxon>
        <taxon>Terasakiella</taxon>
    </lineage>
</organism>
<dbReference type="Pfam" id="PF00717">
    <property type="entry name" value="Peptidase_S24"/>
    <property type="match status" value="1"/>
</dbReference>
<keyword evidence="3" id="KW-0804">Transcription</keyword>
<evidence type="ECO:0000256" key="3">
    <source>
        <dbReference type="ARBA" id="ARBA00023163"/>
    </source>
</evidence>
<dbReference type="SUPFAM" id="SSF51306">
    <property type="entry name" value="LexA/Signal peptidase"/>
    <property type="match status" value="1"/>
</dbReference>
<dbReference type="Pfam" id="PF07022">
    <property type="entry name" value="Phage_CI_repr"/>
    <property type="match status" value="1"/>
</dbReference>
<dbReference type="InterPro" id="IPR001387">
    <property type="entry name" value="Cro/C1-type_HTH"/>
</dbReference>
<evidence type="ECO:0000256" key="1">
    <source>
        <dbReference type="ARBA" id="ARBA00023015"/>
    </source>
</evidence>
<dbReference type="SUPFAM" id="SSF47413">
    <property type="entry name" value="lambda repressor-like DNA-binding domains"/>
    <property type="match status" value="1"/>
</dbReference>
<dbReference type="Gene3D" id="2.10.109.10">
    <property type="entry name" value="Umud Fragment, subunit A"/>
    <property type="match status" value="1"/>
</dbReference>
<sequence>MTDQLQVRLKEIAKECGGNRALCEKSGVSERTFANWLAGSSEPKIIGIAAIAQAAGVTIDWLVTGAKPKQPLGTRVDDTFAIVHVPVISKDLKESDKSFNERLVLQNHMPFSKSFLEERLGHQEFDQLCLFKVHGDSMDYTMSSGDYVLVDRAQTKLEDGIYAFIFKDQINIKRIINIIDGVEVISDNQALYPPYLIKNNHLHQMQVIGRALWVGKNIP</sequence>
<dbReference type="InterPro" id="IPR010744">
    <property type="entry name" value="Phage_CI_N"/>
</dbReference>
<protein>
    <recommendedName>
        <fullName evidence="4">HTH cro/C1-type domain-containing protein</fullName>
    </recommendedName>
</protein>
<dbReference type="InterPro" id="IPR039418">
    <property type="entry name" value="LexA-like"/>
</dbReference>
<proteinExistence type="predicted"/>
<dbReference type="GO" id="GO:0045892">
    <property type="term" value="P:negative regulation of DNA-templated transcription"/>
    <property type="evidence" value="ECO:0007669"/>
    <property type="project" value="InterPro"/>
</dbReference>
<reference evidence="5" key="1">
    <citation type="journal article" date="2014" name="Int. J. Syst. Evol. Microbiol.">
        <title>Complete genome sequence of Corynebacterium casei LMG S-19264T (=DSM 44701T), isolated from a smear-ripened cheese.</title>
        <authorList>
            <consortium name="US DOE Joint Genome Institute (JGI-PGF)"/>
            <person name="Walter F."/>
            <person name="Albersmeier A."/>
            <person name="Kalinowski J."/>
            <person name="Ruckert C."/>
        </authorList>
    </citation>
    <scope>NUCLEOTIDE SEQUENCE</scope>
    <source>
        <strain evidence="5">CGMCC 1.15254</strain>
    </source>
</reference>
<dbReference type="Proteomes" id="UP000632498">
    <property type="component" value="Unassembled WGS sequence"/>
</dbReference>
<dbReference type="InterPro" id="IPR015927">
    <property type="entry name" value="Peptidase_S24_S26A/B/C"/>
</dbReference>
<dbReference type="EMBL" id="BMHV01000018">
    <property type="protein sequence ID" value="GGF69628.1"/>
    <property type="molecule type" value="Genomic_DNA"/>
</dbReference>
<evidence type="ECO:0000313" key="5">
    <source>
        <dbReference type="EMBL" id="GGF69628.1"/>
    </source>
</evidence>
<dbReference type="PANTHER" id="PTHR40661:SF3">
    <property type="entry name" value="FELS-1 PROPHAGE TRANSCRIPTIONAL REGULATOR"/>
    <property type="match status" value="1"/>
</dbReference>
<dbReference type="AlphaFoldDB" id="A0A917FDS4"/>
<gene>
    <name evidence="5" type="ORF">GCM10011332_24690</name>
</gene>
<evidence type="ECO:0000313" key="6">
    <source>
        <dbReference type="Proteomes" id="UP000632498"/>
    </source>
</evidence>
<dbReference type="RefSeq" id="WP_188665654.1">
    <property type="nucleotide sequence ID" value="NZ_BMHV01000018.1"/>
</dbReference>
<dbReference type="Gene3D" id="1.10.260.40">
    <property type="entry name" value="lambda repressor-like DNA-binding domains"/>
    <property type="match status" value="1"/>
</dbReference>
<evidence type="ECO:0000256" key="2">
    <source>
        <dbReference type="ARBA" id="ARBA00023125"/>
    </source>
</evidence>
<dbReference type="CDD" id="cd06529">
    <property type="entry name" value="S24_LexA-like"/>
    <property type="match status" value="1"/>
</dbReference>
<keyword evidence="1" id="KW-0805">Transcription regulation</keyword>
<keyword evidence="2" id="KW-0238">DNA-binding</keyword>
<comment type="caution">
    <text evidence="5">The sequence shown here is derived from an EMBL/GenBank/DDBJ whole genome shotgun (WGS) entry which is preliminary data.</text>
</comment>
<dbReference type="SMART" id="SM00530">
    <property type="entry name" value="HTH_XRE"/>
    <property type="match status" value="1"/>
</dbReference>
<dbReference type="InterPro" id="IPR010982">
    <property type="entry name" value="Lambda_DNA-bd_dom_sf"/>
</dbReference>
<evidence type="ECO:0000259" key="4">
    <source>
        <dbReference type="PROSITE" id="PS50943"/>
    </source>
</evidence>
<feature type="domain" description="HTH cro/C1-type" evidence="4">
    <location>
        <begin position="20"/>
        <end position="62"/>
    </location>
</feature>
<dbReference type="InterPro" id="IPR036286">
    <property type="entry name" value="LexA/Signal_pep-like_sf"/>
</dbReference>
<name>A0A917FDS4_9PROT</name>
<accession>A0A917FDS4</accession>
<dbReference type="PROSITE" id="PS50943">
    <property type="entry name" value="HTH_CROC1"/>
    <property type="match status" value="1"/>
</dbReference>
<dbReference type="GO" id="GO:0003677">
    <property type="term" value="F:DNA binding"/>
    <property type="evidence" value="ECO:0007669"/>
    <property type="project" value="UniProtKB-KW"/>
</dbReference>
<reference evidence="5" key="2">
    <citation type="submission" date="2020-09" db="EMBL/GenBank/DDBJ databases">
        <authorList>
            <person name="Sun Q."/>
            <person name="Zhou Y."/>
        </authorList>
    </citation>
    <scope>NUCLEOTIDE SEQUENCE</scope>
    <source>
        <strain evidence="5">CGMCC 1.15254</strain>
    </source>
</reference>
<keyword evidence="6" id="KW-1185">Reference proteome</keyword>
<dbReference type="PANTHER" id="PTHR40661">
    <property type="match status" value="1"/>
</dbReference>